<sequence length="683" mass="78481">MRLLNTEKLEVVLIREDAIPPYAVLSHTWGNDEVTLQDMHNFSAKDTPKRSPSITKIIDAAKLATSQGYRWIWIDTCCIDKTSSAELSEAINSMYIWYENAGVCYVYIEDDTRGQQDADSYFQDDLGAWTLQKSRWVTRGWTLQELIAPKVVRFYTKDWEYMGEKRDPSICDALTRATGIETGVLSGQITVTEVSVANRMKWASKRLTTRPEDIAYCLMGLFGVNMPLLYGEGGVRAFIRLQEQIVKITDDQSIFAWQLHSQDEDETMYGLLATSPSYFEGIRSIYLMPTGFQSSSSVPWSLTNKGLNVQLYIRPELGNTEEQYLAILDCFQAHEESHDNINNEFQAYSPAIRLRRLWGDQYTRIRAHVCESVGERARHGGHHETFFVKQNPAPALPSLGIHDYPQLGQAVQNWRLRQVFPNDLWNGEAGIFRLSLFRARGIQGMFRFTRYQHTHRHFAHFELRDEHLDVAVVLHRTVRADLEAVCFPRPLGGHTLEQAYYRLNRIWTDASREEQDRLFGEYQERIMVVPEMVKSVRAGRGLYLLNLRERFELETDLSGVPRLWTSFVETRRVKLGLDESVMELDGVPVDEHSVRKAQAALLEDSRPERPRVELIEDELRSLLEPLVPWSHSQSETFRQQLKDGANDMGNIVGATASFELCRAVITGNALELEDMLEPGIDLW</sequence>
<dbReference type="Pfam" id="PF06985">
    <property type="entry name" value="HET"/>
    <property type="match status" value="1"/>
</dbReference>
<dbReference type="Pfam" id="PF26640">
    <property type="entry name" value="DUF8212"/>
    <property type="match status" value="1"/>
</dbReference>
<keyword evidence="4" id="KW-1185">Reference proteome</keyword>
<evidence type="ECO:0008006" key="5">
    <source>
        <dbReference type="Google" id="ProtNLM"/>
    </source>
</evidence>
<dbReference type="Proteomes" id="UP001265746">
    <property type="component" value="Unassembled WGS sequence"/>
</dbReference>
<feature type="domain" description="Heterokaryon incompatibility" evidence="1">
    <location>
        <begin position="22"/>
        <end position="115"/>
    </location>
</feature>
<dbReference type="AlphaFoldDB" id="A0AAD9SDN5"/>
<dbReference type="InterPro" id="IPR058525">
    <property type="entry name" value="DUF8212"/>
</dbReference>
<gene>
    <name evidence="3" type="ORF">N8I77_008354</name>
</gene>
<accession>A0AAD9SDN5</accession>
<evidence type="ECO:0000259" key="2">
    <source>
        <dbReference type="Pfam" id="PF26640"/>
    </source>
</evidence>
<dbReference type="InterPro" id="IPR010730">
    <property type="entry name" value="HET"/>
</dbReference>
<reference evidence="3" key="1">
    <citation type="submission" date="2023-06" db="EMBL/GenBank/DDBJ databases">
        <authorList>
            <person name="Noh H."/>
        </authorList>
    </citation>
    <scope>NUCLEOTIDE SEQUENCE</scope>
    <source>
        <strain evidence="3">DUCC20226</strain>
    </source>
</reference>
<dbReference type="EMBL" id="JAUJFL010000004">
    <property type="protein sequence ID" value="KAK2605521.1"/>
    <property type="molecule type" value="Genomic_DNA"/>
</dbReference>
<protein>
    <recommendedName>
        <fullName evidence="5">Heterokaryon incompatibility domain-containing protein</fullName>
    </recommendedName>
</protein>
<comment type="caution">
    <text evidence="3">The sequence shown here is derived from an EMBL/GenBank/DDBJ whole genome shotgun (WGS) entry which is preliminary data.</text>
</comment>
<evidence type="ECO:0000313" key="3">
    <source>
        <dbReference type="EMBL" id="KAK2605521.1"/>
    </source>
</evidence>
<dbReference type="PANTHER" id="PTHR10622">
    <property type="entry name" value="HET DOMAIN-CONTAINING PROTEIN"/>
    <property type="match status" value="1"/>
</dbReference>
<evidence type="ECO:0000313" key="4">
    <source>
        <dbReference type="Proteomes" id="UP001265746"/>
    </source>
</evidence>
<name>A0AAD9SDN5_PHOAM</name>
<feature type="domain" description="DUF8212" evidence="2">
    <location>
        <begin position="236"/>
        <end position="263"/>
    </location>
</feature>
<proteinExistence type="predicted"/>
<evidence type="ECO:0000259" key="1">
    <source>
        <dbReference type="Pfam" id="PF06985"/>
    </source>
</evidence>
<organism evidence="3 4">
    <name type="scientific">Phomopsis amygdali</name>
    <name type="common">Fusicoccum amygdali</name>
    <dbReference type="NCBI Taxonomy" id="1214568"/>
    <lineage>
        <taxon>Eukaryota</taxon>
        <taxon>Fungi</taxon>
        <taxon>Dikarya</taxon>
        <taxon>Ascomycota</taxon>
        <taxon>Pezizomycotina</taxon>
        <taxon>Sordariomycetes</taxon>
        <taxon>Sordariomycetidae</taxon>
        <taxon>Diaporthales</taxon>
        <taxon>Diaporthaceae</taxon>
        <taxon>Diaporthe</taxon>
    </lineage>
</organism>
<dbReference type="PANTHER" id="PTHR10622:SF12">
    <property type="entry name" value="HET DOMAIN-CONTAINING PROTEIN"/>
    <property type="match status" value="1"/>
</dbReference>